<gene>
    <name evidence="3" type="ORF">BU204_35225</name>
</gene>
<accession>A0A1Q8C0M0</accession>
<proteinExistence type="predicted"/>
<evidence type="ECO:0000256" key="1">
    <source>
        <dbReference type="SAM" id="MobiDB-lite"/>
    </source>
</evidence>
<evidence type="ECO:0008006" key="5">
    <source>
        <dbReference type="Google" id="ProtNLM"/>
    </source>
</evidence>
<keyword evidence="2" id="KW-0732">Signal</keyword>
<protein>
    <recommendedName>
        <fullName evidence="5">DUF3558 domain-containing protein</fullName>
    </recommendedName>
</protein>
<dbReference type="OrthoDB" id="3690211at2"/>
<evidence type="ECO:0000256" key="2">
    <source>
        <dbReference type="SAM" id="SignalP"/>
    </source>
</evidence>
<dbReference type="Pfam" id="PF12079">
    <property type="entry name" value="DUF3558"/>
    <property type="match status" value="1"/>
</dbReference>
<dbReference type="InterPro" id="IPR024520">
    <property type="entry name" value="DUF3558"/>
</dbReference>
<reference evidence="3 4" key="1">
    <citation type="submission" date="2016-12" db="EMBL/GenBank/DDBJ databases">
        <title>The draft genome sequence of Actinophytocola sp. 11-183.</title>
        <authorList>
            <person name="Wang W."/>
            <person name="Yuan L."/>
        </authorList>
    </citation>
    <scope>NUCLEOTIDE SEQUENCE [LARGE SCALE GENOMIC DNA]</scope>
    <source>
        <strain evidence="3 4">11-183</strain>
    </source>
</reference>
<dbReference type="EMBL" id="MSIE01000101">
    <property type="protein sequence ID" value="OLF07920.1"/>
    <property type="molecule type" value="Genomic_DNA"/>
</dbReference>
<name>A0A1Q8C0M0_9PSEU</name>
<dbReference type="RefSeq" id="WP_075130145.1">
    <property type="nucleotide sequence ID" value="NZ_MSIE01000101.1"/>
</dbReference>
<dbReference type="AlphaFoldDB" id="A0A1Q8C0M0"/>
<feature type="signal peptide" evidence="2">
    <location>
        <begin position="1"/>
        <end position="21"/>
    </location>
</feature>
<comment type="caution">
    <text evidence="3">The sequence shown here is derived from an EMBL/GenBank/DDBJ whole genome shotgun (WGS) entry which is preliminary data.</text>
</comment>
<feature type="compositionally biased region" description="Polar residues" evidence="1">
    <location>
        <begin position="48"/>
        <end position="65"/>
    </location>
</feature>
<feature type="chain" id="PRO_5012570495" description="DUF3558 domain-containing protein" evidence="2">
    <location>
        <begin position="22"/>
        <end position="187"/>
    </location>
</feature>
<organism evidence="3 4">
    <name type="scientific">Actinophytocola xanthii</name>
    <dbReference type="NCBI Taxonomy" id="1912961"/>
    <lineage>
        <taxon>Bacteria</taxon>
        <taxon>Bacillati</taxon>
        <taxon>Actinomycetota</taxon>
        <taxon>Actinomycetes</taxon>
        <taxon>Pseudonocardiales</taxon>
        <taxon>Pseudonocardiaceae</taxon>
    </lineage>
</organism>
<evidence type="ECO:0000313" key="4">
    <source>
        <dbReference type="Proteomes" id="UP000185596"/>
    </source>
</evidence>
<feature type="region of interest" description="Disordered" evidence="1">
    <location>
        <begin position="26"/>
        <end position="65"/>
    </location>
</feature>
<dbReference type="PROSITE" id="PS51257">
    <property type="entry name" value="PROKAR_LIPOPROTEIN"/>
    <property type="match status" value="1"/>
</dbReference>
<sequence>MRRTALLVTAAAMLVFGLVGCSEETAGDPGASGDNGGLTDVPSFPEDTATSEAPTQPSEAESGTTDLQPCELLTDAEMAQLSLGAGNEAEIGPARRCQWQASGQHTVTVGVIDELGIDEVVSTTEPEPTTVGGHDAVRYSTAGGVCALAIAVTESSRVDVSGVAGGDMTKACTVATRAAELVEPKLP</sequence>
<keyword evidence="4" id="KW-1185">Reference proteome</keyword>
<dbReference type="Proteomes" id="UP000185596">
    <property type="component" value="Unassembled WGS sequence"/>
</dbReference>
<dbReference type="STRING" id="1912961.BU204_35225"/>
<evidence type="ECO:0000313" key="3">
    <source>
        <dbReference type="EMBL" id="OLF07920.1"/>
    </source>
</evidence>